<sequence>MEGYTADGMIITEPHLFPVISHTGILYFRVKVKGKAAHAGRAHLGVNAIGRMMKIYQALEQLDTQRAATVKFPLYDKVEGRSCHLNIGTLKSGDWPSTVAGFAEMECRISYIPGESMAEIKKTVEDVVRQTAQADSWLRDHPPELEWFGWQAEPWYQDPENVFIKTVIRNIESVCQQKMELFGSPAGLDTRFSAYFGFPAITFGPDGDNEHGTDEYVDLDTLPLVTT</sequence>
<dbReference type="PANTHER" id="PTHR43808:SF25">
    <property type="entry name" value="PEPTIDASE M20 DIMERISATION DOMAIN-CONTAINING PROTEIN"/>
    <property type="match status" value="1"/>
</dbReference>
<dbReference type="EMBL" id="BARV01011898">
    <property type="protein sequence ID" value="GAI13444.1"/>
    <property type="molecule type" value="Genomic_DNA"/>
</dbReference>
<dbReference type="PANTHER" id="PTHR43808">
    <property type="entry name" value="ACETYLORNITHINE DEACETYLASE"/>
    <property type="match status" value="1"/>
</dbReference>
<comment type="caution">
    <text evidence="4">The sequence shown here is derived from an EMBL/GenBank/DDBJ whole genome shotgun (WGS) entry which is preliminary data.</text>
</comment>
<keyword evidence="2" id="KW-0378">Hydrolase</keyword>
<protein>
    <recommendedName>
        <fullName evidence="3">Peptidase M20 dimerisation domain-containing protein</fullName>
    </recommendedName>
</protein>
<organism evidence="4">
    <name type="scientific">marine sediment metagenome</name>
    <dbReference type="NCBI Taxonomy" id="412755"/>
    <lineage>
        <taxon>unclassified sequences</taxon>
        <taxon>metagenomes</taxon>
        <taxon>ecological metagenomes</taxon>
    </lineage>
</organism>
<evidence type="ECO:0000313" key="4">
    <source>
        <dbReference type="EMBL" id="GAI13444.1"/>
    </source>
</evidence>
<accession>X1N4B7</accession>
<dbReference type="SUPFAM" id="SSF53187">
    <property type="entry name" value="Zn-dependent exopeptidases"/>
    <property type="match status" value="1"/>
</dbReference>
<feature type="non-terminal residue" evidence="4">
    <location>
        <position position="227"/>
    </location>
</feature>
<evidence type="ECO:0000256" key="2">
    <source>
        <dbReference type="ARBA" id="ARBA00022801"/>
    </source>
</evidence>
<dbReference type="InterPro" id="IPR036264">
    <property type="entry name" value="Bact_exopeptidase_dim_dom"/>
</dbReference>
<dbReference type="InterPro" id="IPR050072">
    <property type="entry name" value="Peptidase_M20A"/>
</dbReference>
<dbReference type="SUPFAM" id="SSF55031">
    <property type="entry name" value="Bacterial exopeptidase dimerisation domain"/>
    <property type="match status" value="1"/>
</dbReference>
<evidence type="ECO:0000256" key="1">
    <source>
        <dbReference type="ARBA" id="ARBA00022723"/>
    </source>
</evidence>
<keyword evidence="1" id="KW-0479">Metal-binding</keyword>
<feature type="domain" description="Peptidase M20 dimerisation" evidence="3">
    <location>
        <begin position="20"/>
        <end position="133"/>
    </location>
</feature>
<name>X1N4B7_9ZZZZ</name>
<evidence type="ECO:0000259" key="3">
    <source>
        <dbReference type="Pfam" id="PF07687"/>
    </source>
</evidence>
<dbReference type="Gene3D" id="3.30.70.360">
    <property type="match status" value="1"/>
</dbReference>
<dbReference type="GO" id="GO:0016787">
    <property type="term" value="F:hydrolase activity"/>
    <property type="evidence" value="ECO:0007669"/>
    <property type="project" value="UniProtKB-KW"/>
</dbReference>
<proteinExistence type="predicted"/>
<dbReference type="Pfam" id="PF07687">
    <property type="entry name" value="M20_dimer"/>
    <property type="match status" value="1"/>
</dbReference>
<dbReference type="InterPro" id="IPR011650">
    <property type="entry name" value="Peptidase_M20_dimer"/>
</dbReference>
<dbReference type="AlphaFoldDB" id="X1N4B7"/>
<reference evidence="4" key="1">
    <citation type="journal article" date="2014" name="Front. Microbiol.">
        <title>High frequency of phylogenetically diverse reductive dehalogenase-homologous genes in deep subseafloor sedimentary metagenomes.</title>
        <authorList>
            <person name="Kawai M."/>
            <person name="Futagami T."/>
            <person name="Toyoda A."/>
            <person name="Takaki Y."/>
            <person name="Nishi S."/>
            <person name="Hori S."/>
            <person name="Arai W."/>
            <person name="Tsubouchi T."/>
            <person name="Morono Y."/>
            <person name="Uchiyama I."/>
            <person name="Ito T."/>
            <person name="Fujiyama A."/>
            <person name="Inagaki F."/>
            <person name="Takami H."/>
        </authorList>
    </citation>
    <scope>NUCLEOTIDE SEQUENCE</scope>
    <source>
        <strain evidence="4">Expedition CK06-06</strain>
    </source>
</reference>
<gene>
    <name evidence="4" type="ORF">S06H3_22314</name>
</gene>
<dbReference type="GO" id="GO:0046872">
    <property type="term" value="F:metal ion binding"/>
    <property type="evidence" value="ECO:0007669"/>
    <property type="project" value="UniProtKB-KW"/>
</dbReference>